<dbReference type="EMBL" id="SSTD01003946">
    <property type="protein sequence ID" value="TYK24263.1"/>
    <property type="molecule type" value="Genomic_DNA"/>
</dbReference>
<keyword evidence="3" id="KW-0808">Transferase</keyword>
<keyword evidence="3" id="KW-0548">Nucleotidyltransferase</keyword>
<name>A0A5D3DKV9_CUCMM</name>
<gene>
    <name evidence="3" type="ORF">E5676_scaffold205G00260</name>
    <name evidence="2" type="ORF">E6C27_scaffold288G00910</name>
</gene>
<evidence type="ECO:0000313" key="2">
    <source>
        <dbReference type="EMBL" id="KAA0056581.1"/>
    </source>
</evidence>
<protein>
    <submittedName>
        <fullName evidence="3">Reverse transcriptase</fullName>
    </submittedName>
</protein>
<feature type="region of interest" description="Disordered" evidence="1">
    <location>
        <begin position="77"/>
        <end position="124"/>
    </location>
</feature>
<dbReference type="AlphaFoldDB" id="A0A5D3DKV9"/>
<dbReference type="Proteomes" id="UP000321393">
    <property type="component" value="Unassembled WGS sequence"/>
</dbReference>
<dbReference type="OrthoDB" id="1934635at2759"/>
<sequence>MAGQRGAIPAAWDNREQQEAEEITVLSPRTSTVHLLAVEDSLGDLHDKFDKMMDSLETLNQRMDGLLAPARIEANVVNDRNDGNKGGRQARRNHRNLPNQKNDRIRRPNEVPLGDEQGNIWNDNGDFQMRQAYRGQEARREVHHDYKMKIDLPVHNGKRDITSFLDWIKSTENFFNYMDTPHRKKGAFGGSEVARRSFDVVAPIGN</sequence>
<comment type="caution">
    <text evidence="3">The sequence shown here is derived from an EMBL/GenBank/DDBJ whole genome shotgun (WGS) entry which is preliminary data.</text>
</comment>
<dbReference type="GO" id="GO:0003964">
    <property type="term" value="F:RNA-directed DNA polymerase activity"/>
    <property type="evidence" value="ECO:0007669"/>
    <property type="project" value="UniProtKB-KW"/>
</dbReference>
<evidence type="ECO:0000256" key="1">
    <source>
        <dbReference type="SAM" id="MobiDB-lite"/>
    </source>
</evidence>
<proteinExistence type="predicted"/>
<accession>A0A5D3DKV9</accession>
<reference evidence="4 5" key="1">
    <citation type="submission" date="2019-08" db="EMBL/GenBank/DDBJ databases">
        <title>Draft genome sequences of two oriental melons (Cucumis melo L. var makuwa).</title>
        <authorList>
            <person name="Kwon S.-Y."/>
        </authorList>
    </citation>
    <scope>NUCLEOTIDE SEQUENCE [LARGE SCALE GENOMIC DNA]</scope>
    <source>
        <strain evidence="5">cv. Chang Bougi</strain>
        <strain evidence="4">cv. SW 3</strain>
        <tissue evidence="3">Leaf</tissue>
    </source>
</reference>
<evidence type="ECO:0000313" key="5">
    <source>
        <dbReference type="Proteomes" id="UP000321947"/>
    </source>
</evidence>
<dbReference type="EMBL" id="SSTE01007373">
    <property type="protein sequence ID" value="KAA0056581.1"/>
    <property type="molecule type" value="Genomic_DNA"/>
</dbReference>
<evidence type="ECO:0000313" key="4">
    <source>
        <dbReference type="Proteomes" id="UP000321393"/>
    </source>
</evidence>
<organism evidence="3 5">
    <name type="scientific">Cucumis melo var. makuwa</name>
    <name type="common">Oriental melon</name>
    <dbReference type="NCBI Taxonomy" id="1194695"/>
    <lineage>
        <taxon>Eukaryota</taxon>
        <taxon>Viridiplantae</taxon>
        <taxon>Streptophyta</taxon>
        <taxon>Embryophyta</taxon>
        <taxon>Tracheophyta</taxon>
        <taxon>Spermatophyta</taxon>
        <taxon>Magnoliopsida</taxon>
        <taxon>eudicotyledons</taxon>
        <taxon>Gunneridae</taxon>
        <taxon>Pentapetalae</taxon>
        <taxon>rosids</taxon>
        <taxon>fabids</taxon>
        <taxon>Cucurbitales</taxon>
        <taxon>Cucurbitaceae</taxon>
        <taxon>Benincaseae</taxon>
        <taxon>Cucumis</taxon>
    </lineage>
</organism>
<evidence type="ECO:0000313" key="3">
    <source>
        <dbReference type="EMBL" id="TYK24263.1"/>
    </source>
</evidence>
<keyword evidence="3" id="KW-0695">RNA-directed DNA polymerase</keyword>
<dbReference type="Proteomes" id="UP000321947">
    <property type="component" value="Unassembled WGS sequence"/>
</dbReference>